<dbReference type="InterPro" id="IPR043128">
    <property type="entry name" value="Rev_trsase/Diguanyl_cyclase"/>
</dbReference>
<feature type="coiled-coil region" evidence="1">
    <location>
        <begin position="310"/>
        <end position="337"/>
    </location>
</feature>
<dbReference type="InterPro" id="IPR012337">
    <property type="entry name" value="RNaseH-like_sf"/>
</dbReference>
<dbReference type="SUPFAM" id="SSF53098">
    <property type="entry name" value="Ribonuclease H-like"/>
    <property type="match status" value="1"/>
</dbReference>
<dbReference type="InterPro" id="IPR001584">
    <property type="entry name" value="Integrase_cat-core"/>
</dbReference>
<sequence length="1384" mass="154575">MSHYYTLDEDTYPRILRDDGKGMDLFAFIQVTDPTKVKVVARERAEAEAKLLDSTVGRVVLLLSVAPAHAESELEAGDAIGYSHPRKKLKEDYGTSSEAATGGKSSSVLKELLASSLLNVEVVAALLFITSLISASLGHASGDPANSITGLNLRTIGSAERFVISLDSSHHSSINASGAEVDSIIRSVVLLPVMTKAVVTSHAINASSISVLETEAKTDSLVRPSIFHDSSSASIIRLNVVGSSHLPRKEVLMGSQEINSENLHEIREMDYHHLFMKFNVRTTRQACLNVKVRMRIKYFLSERKRLESECEKQADLLKARDDEIENLKAQLLLKEAEAAEAACLRFHVSAIEDVEKVHADELDALKQRNMALKGERDSLNGKITELQSSVSAKDLELKYFNVIVSSLKCLNDDLVDQEHPKDKTSLDASTKLTQAKLNKHSGDADLSKENLGPESPLEFRRSWTIVLEGTRSQQVVPRESPMVMSCSESQLSWSRTHTPGRANDVLSYFQLEDEGLCSGGTKLNSIFITAESQEEGVGRVLLELRVTKPHSWSVASFPPYDDRPSTTIAGQKGNTSRMINVKLNKRLRLIKPYPSSLLEQIFASATQQMLQIRKKSPRKKNFGANHEGSSSEVMYKHCFRNLIAETMAKLKESRTPLVGFSGKVSYPMGTINLKVTMGESERLQTIPMEFVVVKSHSHYNVILGRIGLRSLGAIAFTLHSMIKFPTANGITTATTKKETLHEFQRIEEAQGSTHEEWVIFLAPDSEGTISMGREESQGHPEGPLKNKPLEKVVIHDDYPDQTITIGGNMSADYRFGLIEILRKHANAFAWTLEDMTKISRSIAEHELKTYPHIEPRNARATYQRLVDTIFEGQMGRNLEAYVDDMVIKRIRANPEKAKAIVNMPSPTNLKQMQRLSEKLASLKRFISKLAEKALPCLDTLKRCTNKKEFHWKTEAEEAFQEMKKLIAELPILTALKNAIKGQVLADFLADTMARDSPTQIKESGPNDTLAEGKSLEEQKAPEANAPKNLGTKADLGKLYTYRASNKHGSGAEYEALLTGLRIAAKMKISHIPREDNKRADALSKLAVVQCEGLIKGVLIKELNERSMDTAEVNAINEEATRTWMIQIQEYIEHGILPEDVVKARIIQEKARNYTIEEGILYRKSYLGPLLRCIGMDIIGPLPEALGKVKYLIVAVDYFTKWIEAKAVTSIIGRQVKNFAFDNIICKFKIPATIIIDNETQLINDPFKSWAEGQRIKLVSISVYHPQANGAVERANQSIMQGIKTRLHQEGGAWVEELPNVLWPHRTTPKISNRETPFTLAYGTEVVIHAEIGILTRRKIQRSDKENEEALKMNLNLLKERRDINNQRSKMKLTSEKVLQSTSPS</sequence>
<dbReference type="InterPro" id="IPR043502">
    <property type="entry name" value="DNA/RNA_pol_sf"/>
</dbReference>
<evidence type="ECO:0000256" key="1">
    <source>
        <dbReference type="SAM" id="Coils"/>
    </source>
</evidence>
<organism evidence="3">
    <name type="scientific">Tanacetum cinerariifolium</name>
    <name type="common">Dalmatian daisy</name>
    <name type="synonym">Chrysanthemum cinerariifolium</name>
    <dbReference type="NCBI Taxonomy" id="118510"/>
    <lineage>
        <taxon>Eukaryota</taxon>
        <taxon>Viridiplantae</taxon>
        <taxon>Streptophyta</taxon>
        <taxon>Embryophyta</taxon>
        <taxon>Tracheophyta</taxon>
        <taxon>Spermatophyta</taxon>
        <taxon>Magnoliopsida</taxon>
        <taxon>eudicotyledons</taxon>
        <taxon>Gunneridae</taxon>
        <taxon>Pentapetalae</taxon>
        <taxon>asterids</taxon>
        <taxon>campanulids</taxon>
        <taxon>Asterales</taxon>
        <taxon>Asteraceae</taxon>
        <taxon>Asteroideae</taxon>
        <taxon>Anthemideae</taxon>
        <taxon>Anthemidinae</taxon>
        <taxon>Tanacetum</taxon>
    </lineage>
</organism>
<gene>
    <name evidence="3" type="ORF">Tci_028231</name>
</gene>
<dbReference type="InterPro" id="IPR036397">
    <property type="entry name" value="RNaseH_sf"/>
</dbReference>
<proteinExistence type="predicted"/>
<accession>A0A6L2L310</accession>
<dbReference type="PANTHER" id="PTHR48475:SF2">
    <property type="entry name" value="RIBONUCLEASE H"/>
    <property type="match status" value="1"/>
</dbReference>
<dbReference type="Gene3D" id="3.30.420.10">
    <property type="entry name" value="Ribonuclease H-like superfamily/Ribonuclease H"/>
    <property type="match status" value="1"/>
</dbReference>
<keyword evidence="1" id="KW-0175">Coiled coil</keyword>
<dbReference type="GO" id="GO:0015074">
    <property type="term" value="P:DNA integration"/>
    <property type="evidence" value="ECO:0007669"/>
    <property type="project" value="InterPro"/>
</dbReference>
<comment type="caution">
    <text evidence="3">The sequence shown here is derived from an EMBL/GenBank/DDBJ whole genome shotgun (WGS) entry which is preliminary data.</text>
</comment>
<reference evidence="3" key="1">
    <citation type="journal article" date="2019" name="Sci. Rep.">
        <title>Draft genome of Tanacetum cinerariifolium, the natural source of mosquito coil.</title>
        <authorList>
            <person name="Yamashiro T."/>
            <person name="Shiraishi A."/>
            <person name="Satake H."/>
            <person name="Nakayama K."/>
        </authorList>
    </citation>
    <scope>NUCLEOTIDE SEQUENCE</scope>
</reference>
<dbReference type="Gene3D" id="3.30.70.270">
    <property type="match status" value="1"/>
</dbReference>
<dbReference type="EMBL" id="BKCJ010003632">
    <property type="protein sequence ID" value="GEU56253.1"/>
    <property type="molecule type" value="Genomic_DNA"/>
</dbReference>
<feature type="domain" description="Integrase catalytic" evidence="2">
    <location>
        <begin position="1164"/>
        <end position="1324"/>
    </location>
</feature>
<dbReference type="PANTHER" id="PTHR48475">
    <property type="entry name" value="RIBONUCLEASE H"/>
    <property type="match status" value="1"/>
</dbReference>
<evidence type="ECO:0000313" key="3">
    <source>
        <dbReference type="EMBL" id="GEU56253.1"/>
    </source>
</evidence>
<protein>
    <recommendedName>
        <fullName evidence="2">Integrase catalytic domain-containing protein</fullName>
    </recommendedName>
</protein>
<evidence type="ECO:0000259" key="2">
    <source>
        <dbReference type="PROSITE" id="PS50994"/>
    </source>
</evidence>
<name>A0A6L2L310_TANCI</name>
<dbReference type="PROSITE" id="PS50994">
    <property type="entry name" value="INTEGRASE"/>
    <property type="match status" value="1"/>
</dbReference>
<dbReference type="SUPFAM" id="SSF56672">
    <property type="entry name" value="DNA/RNA polymerases"/>
    <property type="match status" value="1"/>
</dbReference>
<dbReference type="GO" id="GO:0003676">
    <property type="term" value="F:nucleic acid binding"/>
    <property type="evidence" value="ECO:0007669"/>
    <property type="project" value="InterPro"/>
</dbReference>